<dbReference type="VEuPathDB" id="FungiDB:P170DRAFT_436731"/>
<dbReference type="AlphaFoldDB" id="A0A2I2G864"/>
<keyword evidence="2" id="KW-1185">Reference proteome</keyword>
<evidence type="ECO:0000313" key="2">
    <source>
        <dbReference type="Proteomes" id="UP000234275"/>
    </source>
</evidence>
<dbReference type="OrthoDB" id="5949865at2759"/>
<evidence type="ECO:0000313" key="1">
    <source>
        <dbReference type="EMBL" id="PLB49077.1"/>
    </source>
</evidence>
<dbReference type="RefSeq" id="XP_024704379.1">
    <property type="nucleotide sequence ID" value="XM_024849209.1"/>
</dbReference>
<comment type="caution">
    <text evidence="1">The sequence shown here is derived from an EMBL/GenBank/DDBJ whole genome shotgun (WGS) entry which is preliminary data.</text>
</comment>
<dbReference type="Proteomes" id="UP000234275">
    <property type="component" value="Unassembled WGS sequence"/>
</dbReference>
<dbReference type="GeneID" id="36556908"/>
<organism evidence="1 2">
    <name type="scientific">Aspergillus steynii IBT 23096</name>
    <dbReference type="NCBI Taxonomy" id="1392250"/>
    <lineage>
        <taxon>Eukaryota</taxon>
        <taxon>Fungi</taxon>
        <taxon>Dikarya</taxon>
        <taxon>Ascomycota</taxon>
        <taxon>Pezizomycotina</taxon>
        <taxon>Eurotiomycetes</taxon>
        <taxon>Eurotiomycetidae</taxon>
        <taxon>Eurotiales</taxon>
        <taxon>Aspergillaceae</taxon>
        <taxon>Aspergillus</taxon>
        <taxon>Aspergillus subgen. Circumdati</taxon>
    </lineage>
</organism>
<accession>A0A2I2G864</accession>
<sequence length="97" mass="10957">MLPHGGGLLGQQSKKRTYFDSGDFAVSSADRVTDMEMLRLAPPILNDKVFRSHMPLFLTLETSIKMPIKTFVPKAVRKKQLRVHFVCNQIPMNAAEL</sequence>
<name>A0A2I2G864_9EURO</name>
<dbReference type="EMBL" id="MSFO01000004">
    <property type="protein sequence ID" value="PLB49077.1"/>
    <property type="molecule type" value="Genomic_DNA"/>
</dbReference>
<gene>
    <name evidence="1" type="ORF">P170DRAFT_436731</name>
</gene>
<proteinExistence type="predicted"/>
<reference evidence="1 2" key="1">
    <citation type="submission" date="2016-12" db="EMBL/GenBank/DDBJ databases">
        <title>The genomes of Aspergillus section Nigri reveals drivers in fungal speciation.</title>
        <authorList>
            <consortium name="DOE Joint Genome Institute"/>
            <person name="Vesth T.C."/>
            <person name="Nybo J."/>
            <person name="Theobald S."/>
            <person name="Brandl J."/>
            <person name="Frisvad J.C."/>
            <person name="Nielsen K.F."/>
            <person name="Lyhne E.K."/>
            <person name="Kogle M.E."/>
            <person name="Kuo A."/>
            <person name="Riley R."/>
            <person name="Clum A."/>
            <person name="Nolan M."/>
            <person name="Lipzen A."/>
            <person name="Salamov A."/>
            <person name="Henrissat B."/>
            <person name="Wiebenga A."/>
            <person name="De Vries R.P."/>
            <person name="Grigoriev I.V."/>
            <person name="Mortensen U.H."/>
            <person name="Andersen M.R."/>
            <person name="Baker S.E."/>
        </authorList>
    </citation>
    <scope>NUCLEOTIDE SEQUENCE [LARGE SCALE GENOMIC DNA]</scope>
    <source>
        <strain evidence="1 2">IBT 23096</strain>
    </source>
</reference>
<protein>
    <submittedName>
        <fullName evidence="1">Uncharacterized protein</fullName>
    </submittedName>
</protein>